<proteinExistence type="predicted"/>
<accession>A0A948TPE8</accession>
<dbReference type="Proteomes" id="UP000784286">
    <property type="component" value="Unassembled WGS sequence"/>
</dbReference>
<comment type="cofactor">
    <cofactor evidence="1">
        <name>Mg(2+)</name>
        <dbReference type="ChEBI" id="CHEBI:18420"/>
    </cofactor>
    <text evidence="1">Binds 2 magnesium ions per subunit.</text>
</comment>
<dbReference type="SUPFAM" id="SSF101478">
    <property type="entry name" value="ADP-ribosylglycohydrolase"/>
    <property type="match status" value="1"/>
</dbReference>
<name>A0A948TPE8_9BACT</name>
<dbReference type="PANTHER" id="PTHR16222">
    <property type="entry name" value="ADP-RIBOSYLGLYCOHYDROLASE"/>
    <property type="match status" value="1"/>
</dbReference>
<reference evidence="2" key="1">
    <citation type="journal article" date="2021" name="PeerJ">
        <title>Extensive microbial diversity within the chicken gut microbiome revealed by metagenomics and culture.</title>
        <authorList>
            <person name="Gilroy R."/>
            <person name="Ravi A."/>
            <person name="Getino M."/>
            <person name="Pursley I."/>
            <person name="Horton D.L."/>
            <person name="Alikhan N.F."/>
            <person name="Baker D."/>
            <person name="Gharbi K."/>
            <person name="Hall N."/>
            <person name="Watson M."/>
            <person name="Adriaenssens E.M."/>
            <person name="Foster-Nyarko E."/>
            <person name="Jarju S."/>
            <person name="Secka A."/>
            <person name="Antonio M."/>
            <person name="Oren A."/>
            <person name="Chaudhuri R.R."/>
            <person name="La Ragione R."/>
            <person name="Hildebrand F."/>
            <person name="Pallen M.J."/>
        </authorList>
    </citation>
    <scope>NUCLEOTIDE SEQUENCE</scope>
    <source>
        <strain evidence="2">8470</strain>
    </source>
</reference>
<protein>
    <submittedName>
        <fullName evidence="2">ADP-ribosylglycohydrolase family protein</fullName>
    </submittedName>
</protein>
<dbReference type="Pfam" id="PF03747">
    <property type="entry name" value="ADP_ribosyl_GH"/>
    <property type="match status" value="1"/>
</dbReference>
<feature type="binding site" evidence="1">
    <location>
        <position position="263"/>
    </location>
    <ligand>
        <name>Mg(2+)</name>
        <dbReference type="ChEBI" id="CHEBI:18420"/>
        <label>1</label>
    </ligand>
</feature>
<dbReference type="Gene3D" id="1.10.4080.10">
    <property type="entry name" value="ADP-ribosylation/Crystallin J1"/>
    <property type="match status" value="1"/>
</dbReference>
<dbReference type="InterPro" id="IPR036705">
    <property type="entry name" value="Ribosyl_crysJ1_sf"/>
</dbReference>
<dbReference type="InterPro" id="IPR005502">
    <property type="entry name" value="Ribosyl_crysJ1"/>
</dbReference>
<organism evidence="2 3">
    <name type="scientific">Candidatus Phocaeicola excrementipullorum</name>
    <dbReference type="NCBI Taxonomy" id="2838731"/>
    <lineage>
        <taxon>Bacteria</taxon>
        <taxon>Pseudomonadati</taxon>
        <taxon>Bacteroidota</taxon>
        <taxon>Bacteroidia</taxon>
        <taxon>Bacteroidales</taxon>
        <taxon>Bacteroidaceae</taxon>
        <taxon>Phocaeicola</taxon>
    </lineage>
</organism>
<evidence type="ECO:0000313" key="3">
    <source>
        <dbReference type="Proteomes" id="UP000784286"/>
    </source>
</evidence>
<dbReference type="EMBL" id="JAHLFJ010000097">
    <property type="protein sequence ID" value="MBU3857019.1"/>
    <property type="molecule type" value="Genomic_DNA"/>
</dbReference>
<keyword evidence="1" id="KW-0460">Magnesium</keyword>
<dbReference type="GO" id="GO:0046872">
    <property type="term" value="F:metal ion binding"/>
    <property type="evidence" value="ECO:0007669"/>
    <property type="project" value="UniProtKB-KW"/>
</dbReference>
<feature type="binding site" evidence="1">
    <location>
        <position position="265"/>
    </location>
    <ligand>
        <name>Mg(2+)</name>
        <dbReference type="ChEBI" id="CHEBI:18420"/>
        <label>1</label>
    </ligand>
</feature>
<dbReference type="PANTHER" id="PTHR16222:SF28">
    <property type="entry name" value="ADP-RIBOSYLGLYCOHYDROLASE"/>
    <property type="match status" value="1"/>
</dbReference>
<dbReference type="AlphaFoldDB" id="A0A948TPE8"/>
<keyword evidence="1" id="KW-0479">Metal-binding</keyword>
<gene>
    <name evidence="2" type="ORF">H9928_10810</name>
</gene>
<feature type="binding site" evidence="1">
    <location>
        <position position="266"/>
    </location>
    <ligand>
        <name>Mg(2+)</name>
        <dbReference type="ChEBI" id="CHEBI:18420"/>
        <label>1</label>
    </ligand>
</feature>
<evidence type="ECO:0000313" key="2">
    <source>
        <dbReference type="EMBL" id="MBU3857019.1"/>
    </source>
</evidence>
<feature type="binding site" evidence="1">
    <location>
        <position position="64"/>
    </location>
    <ligand>
        <name>Mg(2+)</name>
        <dbReference type="ChEBI" id="CHEBI:18420"/>
        <label>1</label>
    </ligand>
</feature>
<evidence type="ECO:0000256" key="1">
    <source>
        <dbReference type="PIRSR" id="PIRSR605502-1"/>
    </source>
</evidence>
<comment type="caution">
    <text evidence="2">The sequence shown here is derived from an EMBL/GenBank/DDBJ whole genome shotgun (WGS) entry which is preliminary data.</text>
</comment>
<sequence>MSNLLKDKFKGTLFGQAIGDALGLGTEFMTKAEVKRYYPDGLADYSQIVQDCHRARWRKGDWTDDTDMTMCIVQAIIDDRELRPLSVARNFKQWFRHVPMGIGRHTCNVLSIGDYTEKPEMVAEKVWEMSGKRSAANGGVMRTSVIGLLGENVEKYAAEICRLTHADPRCVGSCAIVSLMVHSLVYKDEILPIETLVKIGNRYDKRIEPYLRMSWENSLDALVLDDESTMGYTLKTMSAGLWSLYHCSSFEDGLLAVANAGGDADTNGAVAGSLLGARFGYENIPERFIKGLARGNVLEEKAESLLSVLRN</sequence>
<feature type="binding site" evidence="1">
    <location>
        <position position="63"/>
    </location>
    <ligand>
        <name>Mg(2+)</name>
        <dbReference type="ChEBI" id="CHEBI:18420"/>
        <label>1</label>
    </ligand>
</feature>
<dbReference type="InterPro" id="IPR050792">
    <property type="entry name" value="ADP-ribosylglycohydrolase"/>
</dbReference>
<feature type="binding site" evidence="1">
    <location>
        <position position="65"/>
    </location>
    <ligand>
        <name>Mg(2+)</name>
        <dbReference type="ChEBI" id="CHEBI:18420"/>
        <label>1</label>
    </ligand>
</feature>
<reference evidence="2" key="2">
    <citation type="submission" date="2021-04" db="EMBL/GenBank/DDBJ databases">
        <authorList>
            <person name="Gilroy R."/>
        </authorList>
    </citation>
    <scope>NUCLEOTIDE SEQUENCE</scope>
    <source>
        <strain evidence="2">8470</strain>
    </source>
</reference>